<evidence type="ECO:0000313" key="1">
    <source>
        <dbReference type="EMBL" id="JAR95617.1"/>
    </source>
</evidence>
<proteinExistence type="predicted"/>
<feature type="non-terminal residue" evidence="1">
    <location>
        <position position="143"/>
    </location>
</feature>
<feature type="non-terminal residue" evidence="1">
    <location>
        <position position="1"/>
    </location>
</feature>
<name>A0A161MG05_TRIIF</name>
<dbReference type="EMBL" id="GEMB01007835">
    <property type="protein sequence ID" value="JAR95617.1"/>
    <property type="molecule type" value="Transcribed_RNA"/>
</dbReference>
<reference evidence="1" key="2">
    <citation type="journal article" date="2017" name="J. Med. Entomol.">
        <title>Transcriptome Analysis of the Triatoma infestans (Hemiptera: Reduviidae) Integument.</title>
        <authorList>
            <person name="Calderon-Fernandez G.M."/>
            <person name="Moriconi D.E."/>
            <person name="Dulbecco A.B."/>
            <person name="Juarez M.P."/>
        </authorList>
    </citation>
    <scope>NUCLEOTIDE SEQUENCE</scope>
    <source>
        <strain evidence="1">Int1</strain>
        <tissue evidence="1">Integument</tissue>
    </source>
</reference>
<organism evidence="1">
    <name type="scientific">Triatoma infestans</name>
    <name type="common">Assassin bug</name>
    <dbReference type="NCBI Taxonomy" id="30076"/>
    <lineage>
        <taxon>Eukaryota</taxon>
        <taxon>Metazoa</taxon>
        <taxon>Ecdysozoa</taxon>
        <taxon>Arthropoda</taxon>
        <taxon>Hexapoda</taxon>
        <taxon>Insecta</taxon>
        <taxon>Pterygota</taxon>
        <taxon>Neoptera</taxon>
        <taxon>Paraneoptera</taxon>
        <taxon>Hemiptera</taxon>
        <taxon>Heteroptera</taxon>
        <taxon>Panheteroptera</taxon>
        <taxon>Cimicomorpha</taxon>
        <taxon>Reduviidae</taxon>
        <taxon>Triatominae</taxon>
        <taxon>Triatoma</taxon>
    </lineage>
</organism>
<reference evidence="1" key="1">
    <citation type="submission" date="2016-04" db="EMBL/GenBank/DDBJ databases">
        <authorList>
            <person name="Calderon-Fernandez G.M.Sr."/>
        </authorList>
    </citation>
    <scope>NUCLEOTIDE SEQUENCE</scope>
    <source>
        <strain evidence="1">Int1</strain>
        <tissue evidence="1">Integument</tissue>
    </source>
</reference>
<protein>
    <submittedName>
        <fullName evidence="1">Uncharacterized protein</fullName>
    </submittedName>
</protein>
<dbReference type="AlphaFoldDB" id="A0A161MG05"/>
<sequence>GYDPEFKSEIPIIKKTCPHISIRRLAKFLNVNDYKSNYISFWMLDVLCLALQRCQLRGVTEKNQKALILWFTYVWKSIQFTTSTRFEIFDDLDMMLVKAGQYMEKIETNLIPSPGFVKFLGNIDVLNASELLHLTAIYCKNKN</sequence>
<accession>A0A161MG05</accession>